<sequence>MKLYLIERPRTFIVTTATHALIIRHPSPSYKHYTLKGLVSGHGKSKDSNNKDNNVLVEFVRKEYLDLSSYRDITPKNNNKLLGLLGLLNVKGKIFIGFITRDELIASATINDKIYRITNTEFYCLNNDEYDYLLEKEFEKLSHQERERLRYPAASVQRLLSSGGFYYSKTFDMSSNIQERGGNSGSTTSNSTTTNSANTTSTANNYNHSNEAEFKLIADSDYFKRFMWNGFMSEQLIESRNRMSTSEQKIIDKSGLLVIVIRGYAKTVNTMIGNDEALLTLISKQSCAKEGPLFGDWGSDGNGFVSNYLESEIIIYTKKFCLSYVILRGNVPMYWELDNTFTSKNILAANGRHLTFPRSFEASQESFTRHIERLATQYGDIHILNALSDKSYKGVLNSAFEEQIKYYMKHKESEDSGFKLLYNHVPITASRVKKIGYSGQNPYDIVSLFSNSIVNFGALFFDNSSTSFIGKQLGVFRINSFDSLSKANFLSKVISQEVIQLAFRDIGVDLDRDIFIKHAKLWEENDICISKLTLNYVSTSDKLHKSNKTIKSALVKSNLTKKYFGGVVESKPNEIAMLKLLGRMQDQSPVTIFNPLHNYVNKELNKHAKEFTSKTDLTVFASTFNVNGSVYEGDITKWIYPPEGGSTGGGEYDLIFIGLQEIVELNAGQMVNTDFRNKTQWEKKILHELLKHDKYMVMWSGQLGGVALFFFVKESQVKYISNVECSFKKTGLGGVSANKGAIAVSFKFSDTAMCFVSSHFAAGLTNIEERHHNYKSLIKGIQFSKNRRIQNHDAIIWLGDFNYRIDLTNEQVKPLILQKMYGKIFEFDQLNQQMANGESFPFFSEQEINFPPTYKFDKGTKIYDTSEKQRIPAWTDRILFLSMQNLIQPLKYNSCQDLIFSDHRPVYGIFKITVKIINQTIKKNLSNEIYENYKDSTNGIYDILIKAYTDKDLNDENSGLPPPSSDKQKWWLEGGKPAKVSIPVLNNNDDDPTTSSSSCSGGGTNGNYLVMNPWRPINPFEKTNEPEFVSRKELEAIDK</sequence>
<dbReference type="STRING" id="294747.C5M531"/>
<dbReference type="GeneID" id="8296365"/>
<dbReference type="VEuPathDB" id="FungiDB:CTRG_02009"/>
<evidence type="ECO:0000313" key="11">
    <source>
        <dbReference type="EMBL" id="EER35147.1"/>
    </source>
</evidence>
<keyword evidence="6" id="KW-0963">Cytoplasm</keyword>
<dbReference type="PANTHER" id="PTHR11200:SF269">
    <property type="entry name" value="PHOSPHATIDYLINOSITOL 4,5-BISPHOSPHATE 5-PHOSPHATASE INP51"/>
    <property type="match status" value="1"/>
</dbReference>
<evidence type="ECO:0000259" key="10">
    <source>
        <dbReference type="PROSITE" id="PS50275"/>
    </source>
</evidence>
<dbReference type="InterPro" id="IPR046985">
    <property type="entry name" value="IP5"/>
</dbReference>
<accession>C5M531</accession>
<dbReference type="GO" id="GO:0004439">
    <property type="term" value="F:phosphatidylinositol-4,5-bisphosphate 5-phosphatase activity"/>
    <property type="evidence" value="ECO:0007669"/>
    <property type="project" value="UniProtKB-EC"/>
</dbReference>
<proteinExistence type="inferred from homology"/>
<dbReference type="SUPFAM" id="SSF56219">
    <property type="entry name" value="DNase I-like"/>
    <property type="match status" value="1"/>
</dbReference>
<keyword evidence="5" id="KW-0813">Transport</keyword>
<dbReference type="PANTHER" id="PTHR11200">
    <property type="entry name" value="INOSITOL 5-PHOSPHATASE"/>
    <property type="match status" value="1"/>
</dbReference>
<dbReference type="EMBL" id="GG692396">
    <property type="protein sequence ID" value="EER35147.1"/>
    <property type="molecule type" value="Genomic_DNA"/>
</dbReference>
<evidence type="ECO:0000256" key="9">
    <source>
        <dbReference type="SAM" id="MobiDB-lite"/>
    </source>
</evidence>
<dbReference type="InterPro" id="IPR002013">
    <property type="entry name" value="SAC_dom"/>
</dbReference>
<dbReference type="OrthoDB" id="405996at2759"/>
<dbReference type="InterPro" id="IPR036691">
    <property type="entry name" value="Endo/exonu/phosph_ase_sf"/>
</dbReference>
<dbReference type="Gene3D" id="3.60.10.10">
    <property type="entry name" value="Endonuclease/exonuclease/phosphatase"/>
    <property type="match status" value="1"/>
</dbReference>
<evidence type="ECO:0000256" key="5">
    <source>
        <dbReference type="ARBA" id="ARBA00022448"/>
    </source>
</evidence>
<evidence type="ECO:0000256" key="8">
    <source>
        <dbReference type="ARBA" id="ARBA00022927"/>
    </source>
</evidence>
<organism evidence="11 12">
    <name type="scientific">Candida tropicalis (strain ATCC MYA-3404 / T1)</name>
    <name type="common">Yeast</name>
    <dbReference type="NCBI Taxonomy" id="294747"/>
    <lineage>
        <taxon>Eukaryota</taxon>
        <taxon>Fungi</taxon>
        <taxon>Dikarya</taxon>
        <taxon>Ascomycota</taxon>
        <taxon>Saccharomycotina</taxon>
        <taxon>Pichiomycetes</taxon>
        <taxon>Debaryomycetaceae</taxon>
        <taxon>Candida/Lodderomyces clade</taxon>
        <taxon>Candida</taxon>
    </lineage>
</organism>
<dbReference type="Pfam" id="PF22669">
    <property type="entry name" value="Exo_endo_phos2"/>
    <property type="match status" value="1"/>
</dbReference>
<comment type="similarity">
    <text evidence="3">In the central section; belongs to the inositol 1,4,5-trisphosphate 5-phosphatase family.</text>
</comment>
<dbReference type="Pfam" id="PF02383">
    <property type="entry name" value="Syja_N"/>
    <property type="match status" value="1"/>
</dbReference>
<feature type="region of interest" description="Disordered" evidence="9">
    <location>
        <begin position="982"/>
        <end position="1024"/>
    </location>
</feature>
<feature type="region of interest" description="Disordered" evidence="9">
    <location>
        <begin position="177"/>
        <end position="205"/>
    </location>
</feature>
<keyword evidence="8" id="KW-0653">Protein transport</keyword>
<keyword evidence="12" id="KW-1185">Reference proteome</keyword>
<dbReference type="FunFam" id="3.60.10.10:FF:000029">
    <property type="entry name" value="Inositol polyphosphate 5-phosphatase"/>
    <property type="match status" value="1"/>
</dbReference>
<comment type="similarity">
    <text evidence="2">Belongs to the synaptojanin family.</text>
</comment>
<feature type="domain" description="SAC" evidence="10">
    <location>
        <begin position="156"/>
        <end position="535"/>
    </location>
</feature>
<dbReference type="AlphaFoldDB" id="C5M531"/>
<comment type="subcellular location">
    <subcellularLocation>
        <location evidence="1">Cytoplasm</location>
    </subcellularLocation>
</comment>
<dbReference type="Proteomes" id="UP000002037">
    <property type="component" value="Unassembled WGS sequence"/>
</dbReference>
<dbReference type="GO" id="GO:0016020">
    <property type="term" value="C:membrane"/>
    <property type="evidence" value="ECO:0007669"/>
    <property type="project" value="EnsemblFungi"/>
</dbReference>
<protein>
    <recommendedName>
        <fullName evidence="4">phosphoinositide 5-phosphatase</fullName>
        <ecNumber evidence="4">3.1.3.36</ecNumber>
    </recommendedName>
</protein>
<evidence type="ECO:0000256" key="7">
    <source>
        <dbReference type="ARBA" id="ARBA00022801"/>
    </source>
</evidence>
<gene>
    <name evidence="11" type="ORF">CTRG_02009</name>
</gene>
<name>C5M531_CANTT</name>
<dbReference type="SMART" id="SM00128">
    <property type="entry name" value="IPPc"/>
    <property type="match status" value="1"/>
</dbReference>
<dbReference type="InterPro" id="IPR000300">
    <property type="entry name" value="IPPc"/>
</dbReference>
<dbReference type="GO" id="GO:0046856">
    <property type="term" value="P:phosphatidylinositol dephosphorylation"/>
    <property type="evidence" value="ECO:0007669"/>
    <property type="project" value="EnsemblFungi"/>
</dbReference>
<dbReference type="KEGG" id="ctp:CTRG_02009"/>
<evidence type="ECO:0000256" key="4">
    <source>
        <dbReference type="ARBA" id="ARBA00013044"/>
    </source>
</evidence>
<dbReference type="EC" id="3.1.3.36" evidence="4"/>
<dbReference type="eggNOG" id="KOG0566">
    <property type="taxonomic scope" value="Eukaryota"/>
</dbReference>
<dbReference type="GO" id="GO:0015031">
    <property type="term" value="P:protein transport"/>
    <property type="evidence" value="ECO:0007669"/>
    <property type="project" value="UniProtKB-KW"/>
</dbReference>
<evidence type="ECO:0000313" key="12">
    <source>
        <dbReference type="Proteomes" id="UP000002037"/>
    </source>
</evidence>
<evidence type="ECO:0000256" key="3">
    <source>
        <dbReference type="ARBA" id="ARBA00009678"/>
    </source>
</evidence>
<reference evidence="11 12" key="1">
    <citation type="journal article" date="2009" name="Nature">
        <title>Evolution of pathogenicity and sexual reproduction in eight Candida genomes.</title>
        <authorList>
            <person name="Butler G."/>
            <person name="Rasmussen M.D."/>
            <person name="Lin M.F."/>
            <person name="Santos M.A."/>
            <person name="Sakthikumar S."/>
            <person name="Munro C.A."/>
            <person name="Rheinbay E."/>
            <person name="Grabherr M."/>
            <person name="Forche A."/>
            <person name="Reedy J.L."/>
            <person name="Agrafioti I."/>
            <person name="Arnaud M.B."/>
            <person name="Bates S."/>
            <person name="Brown A.J."/>
            <person name="Brunke S."/>
            <person name="Costanzo M.C."/>
            <person name="Fitzpatrick D.A."/>
            <person name="de Groot P.W."/>
            <person name="Harris D."/>
            <person name="Hoyer L.L."/>
            <person name="Hube B."/>
            <person name="Klis F.M."/>
            <person name="Kodira C."/>
            <person name="Lennard N."/>
            <person name="Logue M.E."/>
            <person name="Martin R."/>
            <person name="Neiman A.M."/>
            <person name="Nikolaou E."/>
            <person name="Quail M.A."/>
            <person name="Quinn J."/>
            <person name="Santos M.C."/>
            <person name="Schmitzberger F.F."/>
            <person name="Sherlock G."/>
            <person name="Shah P."/>
            <person name="Silverstein K.A."/>
            <person name="Skrzypek M.S."/>
            <person name="Soll D."/>
            <person name="Staggs R."/>
            <person name="Stansfield I."/>
            <person name="Stumpf M.P."/>
            <person name="Sudbery P.E."/>
            <person name="Srikantha T."/>
            <person name="Zeng Q."/>
            <person name="Berman J."/>
            <person name="Berriman M."/>
            <person name="Heitman J."/>
            <person name="Gow N.A."/>
            <person name="Lorenz M.C."/>
            <person name="Birren B.W."/>
            <person name="Kellis M."/>
            <person name="Cuomo C.A."/>
        </authorList>
    </citation>
    <scope>NUCLEOTIDE SEQUENCE [LARGE SCALE GENOMIC DNA]</scope>
    <source>
        <strain evidence="12">ATCC MYA-3404 / T1</strain>
    </source>
</reference>
<feature type="compositionally biased region" description="Low complexity" evidence="9">
    <location>
        <begin position="185"/>
        <end position="205"/>
    </location>
</feature>
<evidence type="ECO:0000256" key="2">
    <source>
        <dbReference type="ARBA" id="ARBA00008943"/>
    </source>
</evidence>
<evidence type="ECO:0000256" key="1">
    <source>
        <dbReference type="ARBA" id="ARBA00004496"/>
    </source>
</evidence>
<keyword evidence="7" id="KW-0378">Hydrolase</keyword>
<dbReference type="RefSeq" id="XP_002547702.1">
    <property type="nucleotide sequence ID" value="XM_002547656.1"/>
</dbReference>
<dbReference type="GO" id="GO:0005737">
    <property type="term" value="C:cytoplasm"/>
    <property type="evidence" value="ECO:0007669"/>
    <property type="project" value="UniProtKB-SubCell"/>
</dbReference>
<evidence type="ECO:0000256" key="6">
    <source>
        <dbReference type="ARBA" id="ARBA00022490"/>
    </source>
</evidence>
<dbReference type="GO" id="GO:0043813">
    <property type="term" value="F:phosphatidylinositol-3,5-bisphosphate 5-phosphatase activity"/>
    <property type="evidence" value="ECO:0007669"/>
    <property type="project" value="TreeGrafter"/>
</dbReference>
<dbReference type="HOGENOM" id="CLU_003016_2_0_1"/>
<dbReference type="PROSITE" id="PS50275">
    <property type="entry name" value="SAC"/>
    <property type="match status" value="1"/>
</dbReference>